<dbReference type="GO" id="GO:0019029">
    <property type="term" value="C:helical viral capsid"/>
    <property type="evidence" value="ECO:0007669"/>
    <property type="project" value="UniProtKB-KW"/>
</dbReference>
<comment type="cofactor">
    <cofactor evidence="1">
        <name>Mn(2+)</name>
        <dbReference type="ChEBI" id="CHEBI:29035"/>
    </cofactor>
</comment>
<evidence type="ECO:0000256" key="3">
    <source>
        <dbReference type="ARBA" id="ARBA00009355"/>
    </source>
</evidence>
<keyword evidence="16" id="KW-1185">Reference proteome</keyword>
<keyword evidence="6" id="KW-0167">Capsid protein</keyword>
<evidence type="ECO:0000313" key="16">
    <source>
        <dbReference type="Proteomes" id="UP000202272"/>
    </source>
</evidence>
<dbReference type="SMR" id="A0A0U5AAA8"/>
<comment type="subunit">
    <text evidence="13">Probable homooligomer; forms a double superhelical polymer. Monomer.</text>
</comment>
<evidence type="ECO:0000256" key="13">
    <source>
        <dbReference type="ARBA" id="ARBA00046354"/>
    </source>
</evidence>
<dbReference type="GO" id="GO:1990904">
    <property type="term" value="C:ribonucleoprotein complex"/>
    <property type="evidence" value="ECO:0007669"/>
    <property type="project" value="UniProtKB-KW"/>
</dbReference>
<keyword evidence="10" id="KW-0687">Ribonucleoprotein</keyword>
<dbReference type="RefSeq" id="YP_009227120.1">
    <property type="nucleotide sequence ID" value="NC_029122.1"/>
</dbReference>
<evidence type="ECO:0000256" key="9">
    <source>
        <dbReference type="ARBA" id="ARBA00023086"/>
    </source>
</evidence>
<evidence type="ECO:0000256" key="8">
    <source>
        <dbReference type="ARBA" id="ARBA00022884"/>
    </source>
</evidence>
<dbReference type="GeneID" id="26798439"/>
<evidence type="ECO:0000256" key="1">
    <source>
        <dbReference type="ARBA" id="ARBA00001936"/>
    </source>
</evidence>
<evidence type="ECO:0000256" key="6">
    <source>
        <dbReference type="ARBA" id="ARBA00022561"/>
    </source>
</evidence>
<evidence type="ECO:0000256" key="5">
    <source>
        <dbReference type="ARBA" id="ARBA00022497"/>
    </source>
</evidence>
<dbReference type="KEGG" id="vg:26798439"/>
<keyword evidence="7" id="KW-0946">Virion</keyword>
<dbReference type="OrthoDB" id="7392at10239"/>
<sequence>MENKIVAESREEFHAWFKAYSDKHKLSKTHTESASFCREVPSLETYRLKMQFAATEAEKDAVYSTALIEATKFCAPIMECAWSSSTGMVRKGLEWFETNKESEIVKVWDANYATLRRGTPDAEALTAYQKAAIAWRKEVGYNLNPQTHVLKQAIAAEYKVPGTIVANIKEMLSDMIRRRNLILSGGSDDAPKRGPVGREHIDWCREFAKGKFLAVLNPPWGEIGKAGKSGYPLLATGLAKLAELEGPDVLNKAKENIVKFQDWLKQNKDQLDEERAKVILDSLVASHKTAVALAKQSNAFRAQGAQIDTVFSSYYWIWKAGVTPITFPSVSQFLFELGRNPKGQKKMHKALTNTPLKWGKKMIELFADNDFKQNRIYMHPCVLTSGRMSELGVTFGAVPVTDPDDAAHGSGHTKAVLNYKTGADSGNPCARIISELFEIQKAGYDIQSMDIVASEHLLHQSLVGKRSPFQNAYLVKGNATNINII</sequence>
<evidence type="ECO:0000256" key="11">
    <source>
        <dbReference type="ARBA" id="ARBA00033344"/>
    </source>
</evidence>
<dbReference type="InterPro" id="IPR003486">
    <property type="entry name" value="Nairo_nucleocap"/>
</dbReference>
<evidence type="ECO:0000256" key="4">
    <source>
        <dbReference type="ARBA" id="ARBA00014389"/>
    </source>
</evidence>
<comment type="function">
    <text evidence="12">Binds dsRNA and ssRNA and probably participates in the packaging of viral genome. In the dsRNA binding mode, the nucleocapsid protein specifically binds to the vRNA panhandle secondary structure formed at the termini of viral genome. Does not discriminate between viral and nonviral RNAs through ssRNA binding mode. Displays dsDNA endonuclease activity that is sequence non-specific.</text>
</comment>
<comment type="similarity">
    <text evidence="3">Belongs to the nairovirus nucleocapsid protein family.</text>
</comment>
<dbReference type="EMBL" id="LC030113">
    <property type="protein sequence ID" value="BAU51653.1"/>
    <property type="molecule type" value="Viral_cRNA"/>
</dbReference>
<evidence type="ECO:0000256" key="12">
    <source>
        <dbReference type="ARBA" id="ARBA00046210"/>
    </source>
</evidence>
<evidence type="ECO:0000313" key="15">
    <source>
        <dbReference type="EMBL" id="BAU51653.1"/>
    </source>
</evidence>
<reference evidence="14 16" key="1">
    <citation type="journal article" date="2016" name="Sci. Rep.">
        <title>Tofla virus: A newly identified Nairovirus of the Crimean-Congo hemorrhagic fever group isolated from ticks in Japan.</title>
        <authorList>
            <person name="Shimada S."/>
            <person name="Aoki K."/>
            <person name="Nabeshima T."/>
            <person name="Fuxun Y."/>
            <person name="Kurosaki Y."/>
            <person name="Shiogama K."/>
            <person name="Onouchi T."/>
            <person name="Sakaguchi M."/>
            <person name="Fuchigami T."/>
            <person name="Ono H."/>
            <person name="Nishi K."/>
            <person name="Posadas-Herrera G."/>
            <person name="Uchida L."/>
            <person name="Takamatsu Y."/>
            <person name="Yasuda J."/>
            <person name="Tsutsumi Y."/>
            <person name="Fujita H."/>
            <person name="Morita K."/>
            <person name="Hayasaka D."/>
        </authorList>
    </citation>
    <scope>NUCLEOTIDE SEQUENCE [LARGE SCALE GENOMIC DNA]</scope>
    <source>
        <strain evidence="15">Nag-Hfor-2014</strain>
        <strain evidence="14 16">Toku_Hfla_2013</strain>
    </source>
</reference>
<keyword evidence="8" id="KW-0694">RNA-binding</keyword>
<evidence type="ECO:0000256" key="10">
    <source>
        <dbReference type="ARBA" id="ARBA00023274"/>
    </source>
</evidence>
<protein>
    <recommendedName>
        <fullName evidence="4">Nucleoprotein</fullName>
    </recommendedName>
    <alternativeName>
        <fullName evidence="11">Nucleocapsid protein</fullName>
    </alternativeName>
</protein>
<dbReference type="Proteomes" id="UP000202272">
    <property type="component" value="Genome"/>
</dbReference>
<dbReference type="GO" id="GO:0003723">
    <property type="term" value="F:RNA binding"/>
    <property type="evidence" value="ECO:0007669"/>
    <property type="project" value="UniProtKB-KW"/>
</dbReference>
<keyword evidence="9 14" id="KW-0543">Viral nucleoprotein</keyword>
<comment type="subcellular location">
    <subcellularLocation>
        <location evidence="2">Virion</location>
    </subcellularLocation>
</comment>
<evidence type="ECO:0000256" key="2">
    <source>
        <dbReference type="ARBA" id="ARBA00004328"/>
    </source>
</evidence>
<dbReference type="Gene3D" id="1.20.58.1110">
    <property type="match status" value="1"/>
</dbReference>
<dbReference type="Pfam" id="PF02477">
    <property type="entry name" value="Nairo_nucleo"/>
    <property type="match status" value="1"/>
</dbReference>
<dbReference type="PIRSF" id="PIRSF003950">
    <property type="entry name" value="N_NairoV"/>
    <property type="match status" value="1"/>
</dbReference>
<evidence type="ECO:0000256" key="7">
    <source>
        <dbReference type="ARBA" id="ARBA00022844"/>
    </source>
</evidence>
<name>A0A0U5AAA8_9VIRU</name>
<organism evidence="14 16">
    <name type="scientific">Tofla virus</name>
    <dbReference type="NCBI Taxonomy" id="1615758"/>
    <lineage>
        <taxon>Viruses</taxon>
        <taxon>Riboviria</taxon>
        <taxon>Orthornavirae</taxon>
        <taxon>Negarnaviricota</taxon>
        <taxon>Polyploviricotina</taxon>
        <taxon>Bunyaviricetes</taxon>
        <taxon>Hareavirales</taxon>
        <taxon>Nairoviridae</taxon>
        <taxon>Orthonairovirus</taxon>
        <taxon>Orthonairovirus japonicum</taxon>
    </lineage>
</organism>
<evidence type="ECO:0000313" key="14">
    <source>
        <dbReference type="EMBL" id="BAU21073.1"/>
    </source>
</evidence>
<dbReference type="EMBL" id="LC008510">
    <property type="protein sequence ID" value="BAU21073.1"/>
    <property type="molecule type" value="Viral_cRNA"/>
</dbReference>
<accession>A0A0U5AAA8</accession>
<dbReference type="GO" id="GO:0019013">
    <property type="term" value="C:viral nucleocapsid"/>
    <property type="evidence" value="ECO:0007669"/>
    <property type="project" value="UniProtKB-KW"/>
</dbReference>
<dbReference type="Proteomes" id="UP000143043">
    <property type="component" value="Genome"/>
</dbReference>
<keyword evidence="5" id="KW-1139">Helical capsid protein</keyword>
<proteinExistence type="inferred from homology"/>